<evidence type="ECO:0008006" key="7">
    <source>
        <dbReference type="Google" id="ProtNLM"/>
    </source>
</evidence>
<dbReference type="SUPFAM" id="SSF56784">
    <property type="entry name" value="HAD-like"/>
    <property type="match status" value="1"/>
</dbReference>
<evidence type="ECO:0000259" key="4">
    <source>
        <dbReference type="Pfam" id="PF16561"/>
    </source>
</evidence>
<proteinExistence type="predicted"/>
<dbReference type="PANTHER" id="PTHR46521:SF4">
    <property type="entry name" value="SUCROSE-PHOSPHATASE 2-RELATED"/>
    <property type="match status" value="1"/>
</dbReference>
<dbReference type="InterPro" id="IPR036412">
    <property type="entry name" value="HAD-like_sf"/>
</dbReference>
<dbReference type="InterPro" id="IPR051518">
    <property type="entry name" value="Sucrose_Phosphatase"/>
</dbReference>
<dbReference type="Pfam" id="PF05116">
    <property type="entry name" value="S6PP"/>
    <property type="match status" value="1"/>
</dbReference>
<dbReference type="Gene3D" id="2.60.40.10">
    <property type="entry name" value="Immunoglobulins"/>
    <property type="match status" value="2"/>
</dbReference>
<feature type="domain" description="Sucrose phosphatase-like" evidence="3">
    <location>
        <begin position="460"/>
        <end position="725"/>
    </location>
</feature>
<dbReference type="SFLD" id="SFLDG01141">
    <property type="entry name" value="C2.B.1:_Sucrose_Phosphatase_Li"/>
    <property type="match status" value="1"/>
</dbReference>
<keyword evidence="1" id="KW-0378">Hydrolase</keyword>
<feature type="region of interest" description="Disordered" evidence="2">
    <location>
        <begin position="1"/>
        <end position="37"/>
    </location>
</feature>
<dbReference type="InterPro" id="IPR032640">
    <property type="entry name" value="AMPK1_CBM"/>
</dbReference>
<dbReference type="SUPFAM" id="SSF81296">
    <property type="entry name" value="E set domains"/>
    <property type="match status" value="2"/>
</dbReference>
<dbReference type="Gene3D" id="3.40.50.1000">
    <property type="entry name" value="HAD superfamily/HAD-like"/>
    <property type="match status" value="1"/>
</dbReference>
<sequence length="730" mass="79603">MTALGRTSAGLRSLPRCSVPPRGPPQPSAARLGPGEKRLGGQQRAALLWGSPVKPMLARTQDRRSVVAPVSTVLPESPDLEGEDEAPVFRRTEDGHRLVGNGQEAFDAESWTTAAAKGSALAATRASKIAWPTGLVSKSGKPVLCHEPPTLPINNLCNICADGAVECVAVMVRFKWSGKWGGEEVAISGTFNDWDVIPVERSPNGDYVLFLTLEPGTYQYKFRVDGRWLTSLEEPRVSDGRNNMNNQVTVAEAVTYKWKKEWGGEEVFVVGNDTNWTERLRMERDDQGDFVLSKSLPVGSYYYKFLVDGQWRCSPEEPTQINAQNLLNNCVTVAADASVTLFYKTGWDKPRLVLPGTVDPEDPTKPVEIPFAHTQSTGWMRVSVPVAPGYIQQHTNKRSGAEADGTCGQVNALEFVVSEGVEDGSSDVPPHGGVYDCPHPGGYKLLNGYLIPFPKARSPPVMVCTDLDGTLIGDDADFDAGTAAFTHYWEDTAGLAGGVLVFNTGRSIGKVCSLFVEKAGLLAVPKAVITAVGTKIFERNMKYPPEMVEGWDEDLSWAERLDEGWDLEVVREVCEAAVSGGEWKEQVWWLDRGTEHPHRCSLSVHLPRLDDLLLYLKNSFAEAGLTIKVIVSGEGDWRYVDCVADNAGKLQALNYVRKKYSIPKERCAACGDSGNDTLMLAGENPAIVVGNAQPDLRAWVLNQPQDGRVVLTENKGAAGILEGLASLQLY</sequence>
<protein>
    <recommendedName>
        <fullName evidence="7">Sucrose-phosphate phosphatase</fullName>
    </recommendedName>
</protein>
<organism evidence="5">
    <name type="scientific">Pyramimonas obovata</name>
    <dbReference type="NCBI Taxonomy" id="1411642"/>
    <lineage>
        <taxon>Eukaryota</taxon>
        <taxon>Viridiplantae</taxon>
        <taxon>Chlorophyta</taxon>
        <taxon>Pyramimonadophyceae</taxon>
        <taxon>Pyramimonadales</taxon>
        <taxon>Pyramimonadaceae</taxon>
        <taxon>Pyramimonas</taxon>
        <taxon>Pyramimonas incertae sedis</taxon>
    </lineage>
</organism>
<evidence type="ECO:0000313" key="5">
    <source>
        <dbReference type="EMBL" id="CAD8676761.1"/>
    </source>
</evidence>
<feature type="domain" description="AMP-activated protein kinase glycogen-binding" evidence="4">
    <location>
        <begin position="172"/>
        <end position="252"/>
    </location>
</feature>
<dbReference type="EMBL" id="HBFA01026211">
    <property type="protein sequence ID" value="CAD8676763.1"/>
    <property type="molecule type" value="Transcribed_RNA"/>
</dbReference>
<dbReference type="SFLD" id="SFLDG01140">
    <property type="entry name" value="C2.B:_Phosphomannomutase_and_P"/>
    <property type="match status" value="1"/>
</dbReference>
<gene>
    <name evidence="5" type="ORF">POBO1169_LOCUS13308</name>
    <name evidence="6" type="ORF">POBO1169_LOCUS13309</name>
</gene>
<dbReference type="Pfam" id="PF16561">
    <property type="entry name" value="AMPK1_CBM"/>
    <property type="match status" value="2"/>
</dbReference>
<dbReference type="SFLD" id="SFLDS00003">
    <property type="entry name" value="Haloacid_Dehalogenase"/>
    <property type="match status" value="1"/>
</dbReference>
<dbReference type="InterPro" id="IPR006380">
    <property type="entry name" value="SPP-like_dom"/>
</dbReference>
<dbReference type="Gene3D" id="3.90.1070.10">
    <property type="match status" value="1"/>
</dbReference>
<dbReference type="CDD" id="cd02859">
    <property type="entry name" value="E_set_AMPKbeta_like_N"/>
    <property type="match status" value="2"/>
</dbReference>
<feature type="region of interest" description="Disordered" evidence="2">
    <location>
        <begin position="74"/>
        <end position="93"/>
    </location>
</feature>
<dbReference type="InterPro" id="IPR014756">
    <property type="entry name" value="Ig_E-set"/>
</dbReference>
<dbReference type="AlphaFoldDB" id="A0A6T7XM19"/>
<dbReference type="EMBL" id="HBFA01026210">
    <property type="protein sequence ID" value="CAD8676761.1"/>
    <property type="molecule type" value="Transcribed_RNA"/>
</dbReference>
<dbReference type="InterPro" id="IPR013783">
    <property type="entry name" value="Ig-like_fold"/>
</dbReference>
<dbReference type="PANTHER" id="PTHR46521">
    <property type="entry name" value="SUCROSE-PHOSPHATASE 2-RELATED"/>
    <property type="match status" value="1"/>
</dbReference>
<dbReference type="GO" id="GO:0016787">
    <property type="term" value="F:hydrolase activity"/>
    <property type="evidence" value="ECO:0007669"/>
    <property type="project" value="UniProtKB-KW"/>
</dbReference>
<evidence type="ECO:0000313" key="6">
    <source>
        <dbReference type="EMBL" id="CAD8676763.1"/>
    </source>
</evidence>
<feature type="domain" description="AMP-activated protein kinase glycogen-binding" evidence="4">
    <location>
        <begin position="254"/>
        <end position="336"/>
    </location>
</feature>
<reference evidence="5" key="1">
    <citation type="submission" date="2021-01" db="EMBL/GenBank/DDBJ databases">
        <authorList>
            <person name="Corre E."/>
            <person name="Pelletier E."/>
            <person name="Niang G."/>
            <person name="Scheremetjew M."/>
            <person name="Finn R."/>
            <person name="Kale V."/>
            <person name="Holt S."/>
            <person name="Cochrane G."/>
            <person name="Meng A."/>
            <person name="Brown T."/>
            <person name="Cohen L."/>
        </authorList>
    </citation>
    <scope>NUCLEOTIDE SEQUENCE</scope>
    <source>
        <strain evidence="5">CCMP722</strain>
    </source>
</reference>
<evidence type="ECO:0000256" key="1">
    <source>
        <dbReference type="ARBA" id="ARBA00022801"/>
    </source>
</evidence>
<evidence type="ECO:0000259" key="3">
    <source>
        <dbReference type="Pfam" id="PF05116"/>
    </source>
</evidence>
<dbReference type="InterPro" id="IPR023214">
    <property type="entry name" value="HAD_sf"/>
</dbReference>
<name>A0A6T7XM19_9CHLO</name>
<accession>A0A6T7XM19</accession>
<evidence type="ECO:0000256" key="2">
    <source>
        <dbReference type="SAM" id="MobiDB-lite"/>
    </source>
</evidence>